<keyword evidence="2" id="KW-0449">Lipoprotein</keyword>
<evidence type="ECO:0000256" key="1">
    <source>
        <dbReference type="SAM" id="Coils"/>
    </source>
</evidence>
<protein>
    <submittedName>
        <fullName evidence="2">Lipoprotein</fullName>
    </submittedName>
</protein>
<dbReference type="EMBL" id="AP024814">
    <property type="protein sequence ID" value="BCZ17020.1"/>
    <property type="molecule type" value="Genomic_DNA"/>
</dbReference>
<keyword evidence="3" id="KW-1185">Reference proteome</keyword>
<dbReference type="RefSeq" id="WP_221280010.1">
    <property type="nucleotide sequence ID" value="NZ_AP024814.1"/>
</dbReference>
<reference evidence="2 3" key="1">
    <citation type="submission" date="2021-07" db="EMBL/GenBank/DDBJ databases">
        <title>Novel Helicobacter sp. Isolated from a dog.</title>
        <authorList>
            <person name="Rimbara E."/>
            <person name="Suzuki M."/>
        </authorList>
    </citation>
    <scope>NUCLEOTIDE SEQUENCE [LARGE SCALE GENOMIC DNA]</scope>
    <source>
        <strain evidence="3">NHP19-003</strain>
    </source>
</reference>
<keyword evidence="1" id="KW-0175">Coiled coil</keyword>
<dbReference type="PROSITE" id="PS51257">
    <property type="entry name" value="PROKAR_LIPOPROTEIN"/>
    <property type="match status" value="1"/>
</dbReference>
<evidence type="ECO:0000313" key="2">
    <source>
        <dbReference type="EMBL" id="BCZ17020.1"/>
    </source>
</evidence>
<sequence length="470" mass="52017">MRESHLPKLVGLCSVSVAGLILAGCAHTTSRTELNQFQHAYYSKNHQRADQVSKSALAEDKKQKDAPLWNLENGVNAFMMDKYKDSLVTLDKANKTFDTNFKNMEKAVDKVGAATYGSAMNVPYEGHMYEWVLTNYYMALDYAFLGDKQDARVEFNRTIDRERRIKDVYNKELAKAEAEFQKAKQKNASMANKMVAGMSSLDSELKSKFSNLEQFSAYNGFVNPLVNYVGGLFFANNGDKGKAMDELKEVYGVSHNEIVGEDLKNLMHHSHEKYTWVIVEDGMQPTLQEYKIPSINFALPTIQDGRSFHDSFKIVANGKSENMGVLSNFAIIFQKEYQATLPAIKNRAIASAILKTGTEAALKTAGEYAPGYGGLAASLGGSILHATNKASTAADTRSSNVFPNTVYLGRVDNKSHKFSIQIDNLHKDFTLAPCNGKAAAPGQICSDTNNIVFVRTFPSPKELNVRALSL</sequence>
<evidence type="ECO:0000313" key="3">
    <source>
        <dbReference type="Proteomes" id="UP000826775"/>
    </source>
</evidence>
<dbReference type="Proteomes" id="UP000826775">
    <property type="component" value="Chromosome"/>
</dbReference>
<organism evidence="2 3">
    <name type="scientific">Helicobacter gastrocanis</name>
    <dbReference type="NCBI Taxonomy" id="2849641"/>
    <lineage>
        <taxon>Bacteria</taxon>
        <taxon>Pseudomonadati</taxon>
        <taxon>Campylobacterota</taxon>
        <taxon>Epsilonproteobacteria</taxon>
        <taxon>Campylobacterales</taxon>
        <taxon>Helicobacteraceae</taxon>
        <taxon>Helicobacter</taxon>
    </lineage>
</organism>
<gene>
    <name evidence="2" type="ORF">NHP190003_03020</name>
</gene>
<name>A0ABN6I660_9HELI</name>
<feature type="coiled-coil region" evidence="1">
    <location>
        <begin position="159"/>
        <end position="193"/>
    </location>
</feature>
<accession>A0ABN6I660</accession>
<proteinExistence type="predicted"/>